<dbReference type="GO" id="GO:0016787">
    <property type="term" value="F:hydrolase activity"/>
    <property type="evidence" value="ECO:0007669"/>
    <property type="project" value="UniProtKB-KW"/>
</dbReference>
<keyword evidence="6" id="KW-1185">Reference proteome</keyword>
<name>A0ABW5QYB4_9BACL</name>
<dbReference type="NCBIfam" id="TIGR01549">
    <property type="entry name" value="HAD-SF-IA-v1"/>
    <property type="match status" value="1"/>
</dbReference>
<dbReference type="SFLD" id="SFLDS00003">
    <property type="entry name" value="Haloacid_Dehalogenase"/>
    <property type="match status" value="1"/>
</dbReference>
<evidence type="ECO:0000256" key="3">
    <source>
        <dbReference type="ARBA" id="ARBA00022801"/>
    </source>
</evidence>
<dbReference type="InterPro" id="IPR023214">
    <property type="entry name" value="HAD_sf"/>
</dbReference>
<sequence length="246" mass="27813">MDRQRKAIFFDVDDTLYDYLIPFRKAAEQTAGEDESFPYEAAYRRLRYYSDTLSEELGGAGSMESGDSLAFMRRERFRRTFAEFGIALTDDEAEAMQAAYNGCQYDIAMFPGARELLAALVAEGHLVGLITNGAASHQQRKIDAMMLDGLIRPEHRFISGAVGWDKPDKRLFRHVNERTGTLPEHCVYIGDSWRNDVVGALGAGWTAVWFNHRGARPESGHRPHHTAASYAELKELLLRLHILIET</sequence>
<keyword evidence="2" id="KW-0479">Metal-binding</keyword>
<dbReference type="InterPro" id="IPR036412">
    <property type="entry name" value="HAD-like_sf"/>
</dbReference>
<dbReference type="Gene3D" id="1.20.120.710">
    <property type="entry name" value="Haloacid dehalogenase hydrolase-like domain"/>
    <property type="match status" value="1"/>
</dbReference>
<evidence type="ECO:0000313" key="6">
    <source>
        <dbReference type="Proteomes" id="UP001597493"/>
    </source>
</evidence>
<evidence type="ECO:0000256" key="4">
    <source>
        <dbReference type="ARBA" id="ARBA00022842"/>
    </source>
</evidence>
<comment type="cofactor">
    <cofactor evidence="1">
        <name>Mg(2+)</name>
        <dbReference type="ChEBI" id="CHEBI:18420"/>
    </cofactor>
</comment>
<keyword evidence="3 5" id="KW-0378">Hydrolase</keyword>
<dbReference type="RefSeq" id="WP_379274084.1">
    <property type="nucleotide sequence ID" value="NZ_JBHUGT010000052.1"/>
</dbReference>
<dbReference type="Proteomes" id="UP001597493">
    <property type="component" value="Unassembled WGS sequence"/>
</dbReference>
<organism evidence="5 6">
    <name type="scientific">Paenibacillus thailandensis</name>
    <dbReference type="NCBI Taxonomy" id="393250"/>
    <lineage>
        <taxon>Bacteria</taxon>
        <taxon>Bacillati</taxon>
        <taxon>Bacillota</taxon>
        <taxon>Bacilli</taxon>
        <taxon>Bacillales</taxon>
        <taxon>Paenibacillaceae</taxon>
        <taxon>Paenibacillus</taxon>
    </lineage>
</organism>
<dbReference type="EMBL" id="JBHUMY010000013">
    <property type="protein sequence ID" value="MFD2661349.1"/>
    <property type="molecule type" value="Genomic_DNA"/>
</dbReference>
<protein>
    <submittedName>
        <fullName evidence="5">HAD family hydrolase</fullName>
        <ecNumber evidence="5">3.1.3.-</ecNumber>
    </submittedName>
</protein>
<gene>
    <name evidence="5" type="ORF">ACFSW5_13935</name>
</gene>
<keyword evidence="4" id="KW-0460">Magnesium</keyword>
<dbReference type="SUPFAM" id="SSF56784">
    <property type="entry name" value="HAD-like"/>
    <property type="match status" value="1"/>
</dbReference>
<evidence type="ECO:0000256" key="1">
    <source>
        <dbReference type="ARBA" id="ARBA00001946"/>
    </source>
</evidence>
<comment type="caution">
    <text evidence="5">The sequence shown here is derived from an EMBL/GenBank/DDBJ whole genome shotgun (WGS) entry which is preliminary data.</text>
</comment>
<dbReference type="InterPro" id="IPR006439">
    <property type="entry name" value="HAD-SF_hydro_IA"/>
</dbReference>
<evidence type="ECO:0000313" key="5">
    <source>
        <dbReference type="EMBL" id="MFD2661349.1"/>
    </source>
</evidence>
<dbReference type="InterPro" id="IPR051400">
    <property type="entry name" value="HAD-like_hydrolase"/>
</dbReference>
<dbReference type="SFLD" id="SFLDG01129">
    <property type="entry name" value="C1.5:_HAD__Beta-PGM__Phosphata"/>
    <property type="match status" value="1"/>
</dbReference>
<reference evidence="6" key="1">
    <citation type="journal article" date="2019" name="Int. J. Syst. Evol. Microbiol.">
        <title>The Global Catalogue of Microorganisms (GCM) 10K type strain sequencing project: providing services to taxonomists for standard genome sequencing and annotation.</title>
        <authorList>
            <consortium name="The Broad Institute Genomics Platform"/>
            <consortium name="The Broad Institute Genome Sequencing Center for Infectious Disease"/>
            <person name="Wu L."/>
            <person name="Ma J."/>
        </authorList>
    </citation>
    <scope>NUCLEOTIDE SEQUENCE [LARGE SCALE GENOMIC DNA]</scope>
    <source>
        <strain evidence="6">TISTR 1827</strain>
    </source>
</reference>
<proteinExistence type="predicted"/>
<dbReference type="Gene3D" id="3.40.50.1000">
    <property type="entry name" value="HAD superfamily/HAD-like"/>
    <property type="match status" value="1"/>
</dbReference>
<dbReference type="Pfam" id="PF00702">
    <property type="entry name" value="Hydrolase"/>
    <property type="match status" value="1"/>
</dbReference>
<accession>A0ABW5QYB4</accession>
<dbReference type="PANTHER" id="PTHR46470">
    <property type="entry name" value="N-ACYLNEURAMINATE-9-PHOSPHATASE"/>
    <property type="match status" value="1"/>
</dbReference>
<evidence type="ECO:0000256" key="2">
    <source>
        <dbReference type="ARBA" id="ARBA00022723"/>
    </source>
</evidence>
<dbReference type="PANTHER" id="PTHR46470:SF2">
    <property type="entry name" value="GLYCERALDEHYDE 3-PHOSPHATE PHOSPHATASE"/>
    <property type="match status" value="1"/>
</dbReference>
<dbReference type="EC" id="3.1.3.-" evidence="5"/>